<sequence length="77" mass="8974">MADKSELTAANSKPIVNQTVEEMYYMPLRTFADTYAKKYGIELTAGFFHEQEQAKHFADTEENWHSLIVKFAKKEVR</sequence>
<name>A0ABY4CJT3_9BACL</name>
<dbReference type="RefSeq" id="WP_347437475.1">
    <property type="nucleotide sequence ID" value="NZ_CP089291.1"/>
</dbReference>
<gene>
    <name evidence="1" type="ORF">LSG31_00385</name>
</gene>
<dbReference type="Proteomes" id="UP000830167">
    <property type="component" value="Chromosome"/>
</dbReference>
<protein>
    <submittedName>
        <fullName evidence="1">Uncharacterized protein</fullName>
    </submittedName>
</protein>
<accession>A0ABY4CJT3</accession>
<keyword evidence="2" id="KW-1185">Reference proteome</keyword>
<evidence type="ECO:0000313" key="1">
    <source>
        <dbReference type="EMBL" id="UOF90775.1"/>
    </source>
</evidence>
<evidence type="ECO:0000313" key="2">
    <source>
        <dbReference type="Proteomes" id="UP000830167"/>
    </source>
</evidence>
<organism evidence="1 2">
    <name type="scientific">Fodinisporobacter ferrooxydans</name>
    <dbReference type="NCBI Taxonomy" id="2901836"/>
    <lineage>
        <taxon>Bacteria</taxon>
        <taxon>Bacillati</taxon>
        <taxon>Bacillota</taxon>
        <taxon>Bacilli</taxon>
        <taxon>Bacillales</taxon>
        <taxon>Alicyclobacillaceae</taxon>
        <taxon>Fodinisporobacter</taxon>
    </lineage>
</organism>
<dbReference type="EMBL" id="CP089291">
    <property type="protein sequence ID" value="UOF90775.1"/>
    <property type="molecule type" value="Genomic_DNA"/>
</dbReference>
<proteinExistence type="predicted"/>
<reference evidence="1" key="1">
    <citation type="submission" date="2021-12" db="EMBL/GenBank/DDBJ databases">
        <title>Alicyclobacillaceae gen. nov., sp. nov., isolated from chalcocite enrichment system.</title>
        <authorList>
            <person name="Jiang Z."/>
        </authorList>
    </citation>
    <scope>NUCLEOTIDE SEQUENCE</scope>
    <source>
        <strain evidence="1">MYW30-H2</strain>
    </source>
</reference>